<dbReference type="PANTHER" id="PTHR46910">
    <property type="entry name" value="TRANSCRIPTION FACTOR PDR1"/>
    <property type="match status" value="1"/>
</dbReference>
<evidence type="ECO:0000313" key="5">
    <source>
        <dbReference type="Proteomes" id="UP001148786"/>
    </source>
</evidence>
<dbReference type="InterPro" id="IPR050987">
    <property type="entry name" value="AtrR-like"/>
</dbReference>
<dbReference type="Proteomes" id="UP001148786">
    <property type="component" value="Unassembled WGS sequence"/>
</dbReference>
<dbReference type="PANTHER" id="PTHR46910:SF38">
    <property type="entry name" value="ZN(2)-C6 FUNGAL-TYPE DOMAIN-CONTAINING PROTEIN"/>
    <property type="match status" value="1"/>
</dbReference>
<evidence type="ECO:0000256" key="2">
    <source>
        <dbReference type="SAM" id="MobiDB-lite"/>
    </source>
</evidence>
<dbReference type="GO" id="GO:0008270">
    <property type="term" value="F:zinc ion binding"/>
    <property type="evidence" value="ECO:0007669"/>
    <property type="project" value="InterPro"/>
</dbReference>
<keyword evidence="1" id="KW-0539">Nucleus</keyword>
<dbReference type="InterPro" id="IPR007219">
    <property type="entry name" value="XnlR_reg_dom"/>
</dbReference>
<dbReference type="Pfam" id="PF04082">
    <property type="entry name" value="Fungal_trans"/>
    <property type="match status" value="1"/>
</dbReference>
<accession>A0A9W8MW37</accession>
<feature type="region of interest" description="Disordered" evidence="2">
    <location>
        <begin position="1"/>
        <end position="20"/>
    </location>
</feature>
<name>A0A9W8MW37_9AGAR</name>
<protein>
    <recommendedName>
        <fullName evidence="3">Xylanolytic transcriptional activator regulatory domain-containing protein</fullName>
    </recommendedName>
</protein>
<keyword evidence="5" id="KW-1185">Reference proteome</keyword>
<feature type="compositionally biased region" description="Acidic residues" evidence="2">
    <location>
        <begin position="1"/>
        <end position="10"/>
    </location>
</feature>
<dbReference type="OrthoDB" id="4456959at2759"/>
<evidence type="ECO:0000259" key="3">
    <source>
        <dbReference type="SMART" id="SM00906"/>
    </source>
</evidence>
<evidence type="ECO:0000256" key="1">
    <source>
        <dbReference type="ARBA" id="ARBA00023242"/>
    </source>
</evidence>
<comment type="caution">
    <text evidence="4">The sequence shown here is derived from an EMBL/GenBank/DDBJ whole genome shotgun (WGS) entry which is preliminary data.</text>
</comment>
<dbReference type="EMBL" id="JANKHO010000429">
    <property type="protein sequence ID" value="KAJ3510031.1"/>
    <property type="molecule type" value="Genomic_DNA"/>
</dbReference>
<gene>
    <name evidence="4" type="ORF">NLJ89_g4903</name>
</gene>
<dbReference type="AlphaFoldDB" id="A0A9W8MW37"/>
<dbReference type="CDD" id="cd12148">
    <property type="entry name" value="fungal_TF_MHR"/>
    <property type="match status" value="1"/>
</dbReference>
<proteinExistence type="predicted"/>
<dbReference type="GO" id="GO:0006351">
    <property type="term" value="P:DNA-templated transcription"/>
    <property type="evidence" value="ECO:0007669"/>
    <property type="project" value="InterPro"/>
</dbReference>
<reference evidence="4" key="1">
    <citation type="submission" date="2022-07" db="EMBL/GenBank/DDBJ databases">
        <title>Genome Sequence of Agrocybe chaxingu.</title>
        <authorList>
            <person name="Buettner E."/>
        </authorList>
    </citation>
    <scope>NUCLEOTIDE SEQUENCE</scope>
    <source>
        <strain evidence="4">MP-N11</strain>
    </source>
</reference>
<feature type="domain" description="Xylanolytic transcriptional activator regulatory" evidence="3">
    <location>
        <begin position="281"/>
        <end position="352"/>
    </location>
</feature>
<evidence type="ECO:0000313" key="4">
    <source>
        <dbReference type="EMBL" id="KAJ3510031.1"/>
    </source>
</evidence>
<feature type="region of interest" description="Disordered" evidence="2">
    <location>
        <begin position="618"/>
        <end position="653"/>
    </location>
</feature>
<dbReference type="GO" id="GO:0003700">
    <property type="term" value="F:DNA-binding transcription factor activity"/>
    <property type="evidence" value="ECO:0007669"/>
    <property type="project" value="InterPro"/>
</dbReference>
<sequence>MSLSEDEDSETYQFDGVPSADERNVARLRKRLEGLDKLLRQICPEEQDYEEWLSSVEANTNNKPLDRPRTRPSSLALASSPIEKLTNAIRSIGEENVPSLYDGHDRGAAPADAPRIISLTDEFFGTSSAEILARIALNAKDEYACAPKDPTQPPFSNKREEFWTPQPWEKSSSSFHAASYAFPDRDLADSLIDLYFNHANLYLPLLHRPSFWRSTREGLQFMDDEFAAVYLLVCSVGSRFSTDTRVLMDGVDSFHSAGWKCLQSYCLSVMFLHCSSSPHGIWPMIGIAFRLAQEVGVHRRKARPPTMEDELWKRTFWVLLCFDRVMCVALGRPLTVEEDHYDLDMPIDCDDEYWEHPDLEKRFKQPLDKPSLISAFIQQLKLMQILSYCIRGIYSLRKMNTRLGLEGEQWKSTIVAELDMSLNKWLVSLPEHLRWDFTRKNGKFVNLSAMLHVSFCHIRILVHCPFSVPGKPSPLPFPSLSICRDAALAGCNIAYTALQRNGLPPLPSVQLAIFTCAVVLLFAIWDRQRAGTPPDWSNDVTEVLKCLHVLKVAEERWYQAGRLRDIVSELAFAGDPNQEVALQRTGGRPSPPDFPTFLSQALDTTIYCQGVFSTQANPLPSNPEISQSQMENATSEMQQQTTPLLSRRSTKELSPDFGLLRPQQFRYESHLDTINYPSRPPRPVAANAITQRDPIVHKSPPLAISDFWSAFHASLTIPVDPSGSVSSDIQNHENSVDPSTFSGLSLVQNNAHAPPPPPMNVGMFQHSPPVPQHAQPVQCRNLDDIYLTGDVTALWSNVPVGLGFDDWDTYLSSTSSFNPG</sequence>
<feature type="compositionally biased region" description="Polar residues" evidence="2">
    <location>
        <begin position="618"/>
        <end position="644"/>
    </location>
</feature>
<dbReference type="SMART" id="SM00906">
    <property type="entry name" value="Fungal_trans"/>
    <property type="match status" value="1"/>
</dbReference>
<dbReference type="GO" id="GO:0003677">
    <property type="term" value="F:DNA binding"/>
    <property type="evidence" value="ECO:0007669"/>
    <property type="project" value="InterPro"/>
</dbReference>
<organism evidence="4 5">
    <name type="scientific">Agrocybe chaxingu</name>
    <dbReference type="NCBI Taxonomy" id="84603"/>
    <lineage>
        <taxon>Eukaryota</taxon>
        <taxon>Fungi</taxon>
        <taxon>Dikarya</taxon>
        <taxon>Basidiomycota</taxon>
        <taxon>Agaricomycotina</taxon>
        <taxon>Agaricomycetes</taxon>
        <taxon>Agaricomycetidae</taxon>
        <taxon>Agaricales</taxon>
        <taxon>Agaricineae</taxon>
        <taxon>Strophariaceae</taxon>
        <taxon>Agrocybe</taxon>
    </lineage>
</organism>